<evidence type="ECO:0000313" key="2">
    <source>
        <dbReference type="EMBL" id="GFY05531.1"/>
    </source>
</evidence>
<comment type="caution">
    <text evidence="2">The sequence shown here is derived from an EMBL/GenBank/DDBJ whole genome shotgun (WGS) entry which is preliminary data.</text>
</comment>
<dbReference type="EMBL" id="BMAU01021254">
    <property type="protein sequence ID" value="GFY05531.1"/>
    <property type="molecule type" value="Genomic_DNA"/>
</dbReference>
<dbReference type="AlphaFoldDB" id="A0A8X6S329"/>
<proteinExistence type="predicted"/>
<feature type="transmembrane region" description="Helical" evidence="1">
    <location>
        <begin position="232"/>
        <end position="253"/>
    </location>
</feature>
<keyword evidence="1" id="KW-0812">Transmembrane</keyword>
<feature type="transmembrane region" description="Helical" evidence="1">
    <location>
        <begin position="142"/>
        <end position="165"/>
    </location>
</feature>
<feature type="transmembrane region" description="Helical" evidence="1">
    <location>
        <begin position="29"/>
        <end position="50"/>
    </location>
</feature>
<keyword evidence="3" id="KW-1185">Reference proteome</keyword>
<evidence type="ECO:0000313" key="3">
    <source>
        <dbReference type="Proteomes" id="UP000887159"/>
    </source>
</evidence>
<keyword evidence="1" id="KW-0472">Membrane</keyword>
<feature type="transmembrane region" description="Helical" evidence="1">
    <location>
        <begin position="93"/>
        <end position="112"/>
    </location>
</feature>
<name>A0A8X6S329_TRICX</name>
<dbReference type="Proteomes" id="UP000887159">
    <property type="component" value="Unassembled WGS sequence"/>
</dbReference>
<protein>
    <submittedName>
        <fullName evidence="2">Uncharacterized protein</fullName>
    </submittedName>
</protein>
<feature type="transmembrane region" description="Helical" evidence="1">
    <location>
        <begin position="177"/>
        <end position="196"/>
    </location>
</feature>
<reference evidence="2" key="1">
    <citation type="submission" date="2020-08" db="EMBL/GenBank/DDBJ databases">
        <title>Multicomponent nature underlies the extraordinary mechanical properties of spider dragline silk.</title>
        <authorList>
            <person name="Kono N."/>
            <person name="Nakamura H."/>
            <person name="Mori M."/>
            <person name="Yoshida Y."/>
            <person name="Ohtoshi R."/>
            <person name="Malay A.D."/>
            <person name="Moran D.A.P."/>
            <person name="Tomita M."/>
            <person name="Numata K."/>
            <person name="Arakawa K."/>
        </authorList>
    </citation>
    <scope>NUCLEOTIDE SEQUENCE</scope>
</reference>
<accession>A0A8X6S329</accession>
<evidence type="ECO:0000256" key="1">
    <source>
        <dbReference type="SAM" id="Phobius"/>
    </source>
</evidence>
<sequence length="262" mass="30298">MKDFLTLVEEVSSLRKNLSCVIYTRLLKISRIVCLCAILLIVLDPLLRILNEIKYNYKDSGCILILLPSGMGDWKLIPIVTYIFSFAYVSSGLTYAIAIFYILFCYSLSACLDMPLKLQNDIHEVYEKVVNIFKKTEEEFSLLVLLLFAYIFYSFFRYLFVIIYLSKVHNTPIQLFIAFNFTVNIILLVVIILCAHQAQRKAEDLRISLLADDTASKRKLIKILEDQRYLKLTGWGIFTIQKSLLLSSAAWFFTYVSILVQS</sequence>
<gene>
    <name evidence="2" type="primary">AVEN_268347_1</name>
    <name evidence="2" type="ORF">TNCV_4370411</name>
</gene>
<keyword evidence="1" id="KW-1133">Transmembrane helix</keyword>
<organism evidence="2 3">
    <name type="scientific">Trichonephila clavipes</name>
    <name type="common">Golden silk orbweaver</name>
    <name type="synonym">Nephila clavipes</name>
    <dbReference type="NCBI Taxonomy" id="2585209"/>
    <lineage>
        <taxon>Eukaryota</taxon>
        <taxon>Metazoa</taxon>
        <taxon>Ecdysozoa</taxon>
        <taxon>Arthropoda</taxon>
        <taxon>Chelicerata</taxon>
        <taxon>Arachnida</taxon>
        <taxon>Araneae</taxon>
        <taxon>Araneomorphae</taxon>
        <taxon>Entelegynae</taxon>
        <taxon>Araneoidea</taxon>
        <taxon>Nephilidae</taxon>
        <taxon>Trichonephila</taxon>
    </lineage>
</organism>